<sequence>MAEFCSGRLCPDSRHLQETLSSLEWPSWQARMDEAGKDTHLPCLPITLSPRSPSTLDVMQNASRQHLLRTNFWGVGSCGLLGWPGGGMLSWNCTRNLNMTILLHGRIRGS</sequence>
<dbReference type="AlphaFoldDB" id="A0A1G4B542"/>
<accession>A0A1G4B542</accession>
<evidence type="ECO:0000313" key="2">
    <source>
        <dbReference type="Proteomes" id="UP000176998"/>
    </source>
</evidence>
<organism evidence="1 2">
    <name type="scientific">Colletotrichum orchidophilum</name>
    <dbReference type="NCBI Taxonomy" id="1209926"/>
    <lineage>
        <taxon>Eukaryota</taxon>
        <taxon>Fungi</taxon>
        <taxon>Dikarya</taxon>
        <taxon>Ascomycota</taxon>
        <taxon>Pezizomycotina</taxon>
        <taxon>Sordariomycetes</taxon>
        <taxon>Hypocreomycetidae</taxon>
        <taxon>Glomerellales</taxon>
        <taxon>Glomerellaceae</taxon>
        <taxon>Colletotrichum</taxon>
    </lineage>
</organism>
<comment type="caution">
    <text evidence="1">The sequence shown here is derived from an EMBL/GenBank/DDBJ whole genome shotgun (WGS) entry which is preliminary data.</text>
</comment>
<dbReference type="EMBL" id="MJBS01000068">
    <property type="protein sequence ID" value="OHE96558.1"/>
    <property type="molecule type" value="Genomic_DNA"/>
</dbReference>
<dbReference type="Proteomes" id="UP000176998">
    <property type="component" value="Unassembled WGS sequence"/>
</dbReference>
<protein>
    <submittedName>
        <fullName evidence="1">Uncharacterized protein</fullName>
    </submittedName>
</protein>
<dbReference type="GeneID" id="34561300"/>
<reference evidence="1 2" key="1">
    <citation type="submission" date="2016-09" db="EMBL/GenBank/DDBJ databases">
        <authorList>
            <person name="Capua I."/>
            <person name="De Benedictis P."/>
            <person name="Joannis T."/>
            <person name="Lombin L.H."/>
            <person name="Cattoli G."/>
        </authorList>
    </citation>
    <scope>NUCLEOTIDE SEQUENCE [LARGE SCALE GENOMIC DNA]</scope>
    <source>
        <strain evidence="1 2">IMI 309357</strain>
    </source>
</reference>
<keyword evidence="2" id="KW-1185">Reference proteome</keyword>
<gene>
    <name evidence="1" type="ORF">CORC01_08156</name>
</gene>
<name>A0A1G4B542_9PEZI</name>
<dbReference type="RefSeq" id="XP_022473714.1">
    <property type="nucleotide sequence ID" value="XM_022619790.1"/>
</dbReference>
<evidence type="ECO:0000313" key="1">
    <source>
        <dbReference type="EMBL" id="OHE96558.1"/>
    </source>
</evidence>
<proteinExistence type="predicted"/>